<dbReference type="Pfam" id="PF13279">
    <property type="entry name" value="4HBT_2"/>
    <property type="match status" value="1"/>
</dbReference>
<comment type="caution">
    <text evidence="3">The sequence shown here is derived from an EMBL/GenBank/DDBJ whole genome shotgun (WGS) entry which is preliminary data.</text>
</comment>
<dbReference type="Proteomes" id="UP000610931">
    <property type="component" value="Unassembled WGS sequence"/>
</dbReference>
<proteinExistence type="inferred from homology"/>
<keyword evidence="4" id="KW-1185">Reference proteome</keyword>
<name>A0A8J7JD98_9FLAO</name>
<dbReference type="InterPro" id="IPR050563">
    <property type="entry name" value="4-hydroxybenzoyl-CoA_TE"/>
</dbReference>
<comment type="similarity">
    <text evidence="1">Belongs to the 4-hydroxybenzoyl-CoA thioesterase family.</text>
</comment>
<dbReference type="AlphaFoldDB" id="A0A8J7JD98"/>
<sequence length="130" mass="15223">MQCYEAILTVTKNDLDDLNHVNNVSYVQWVQNIAKNHWLQKASKSILDTYFWVMVSHFIEYKGEALLNDVIKLKTYITKSEGVKSTRIVEIINERTNELLAKSETTWCLIKSETKKPTRITQDIKNLFLK</sequence>
<evidence type="ECO:0000313" key="4">
    <source>
        <dbReference type="Proteomes" id="UP000610931"/>
    </source>
</evidence>
<protein>
    <submittedName>
        <fullName evidence="3">Acyl-CoA thioesterase</fullName>
    </submittedName>
</protein>
<dbReference type="PANTHER" id="PTHR31793">
    <property type="entry name" value="4-HYDROXYBENZOYL-COA THIOESTERASE FAMILY MEMBER"/>
    <property type="match status" value="1"/>
</dbReference>
<evidence type="ECO:0000256" key="2">
    <source>
        <dbReference type="ARBA" id="ARBA00022801"/>
    </source>
</evidence>
<keyword evidence="2" id="KW-0378">Hydrolase</keyword>
<dbReference type="RefSeq" id="WP_199115676.1">
    <property type="nucleotide sequence ID" value="NZ_JAELVQ010000017.1"/>
</dbReference>
<dbReference type="SUPFAM" id="SSF54637">
    <property type="entry name" value="Thioesterase/thiol ester dehydrase-isomerase"/>
    <property type="match status" value="1"/>
</dbReference>
<dbReference type="EMBL" id="JAELVQ010000017">
    <property type="protein sequence ID" value="MBJ6368914.1"/>
    <property type="molecule type" value="Genomic_DNA"/>
</dbReference>
<gene>
    <name evidence="3" type="ORF">JF259_12525</name>
</gene>
<organism evidence="3 4">
    <name type="scientific">Snuella sedimenti</name>
    <dbReference type="NCBI Taxonomy" id="2798802"/>
    <lineage>
        <taxon>Bacteria</taxon>
        <taxon>Pseudomonadati</taxon>
        <taxon>Bacteroidota</taxon>
        <taxon>Flavobacteriia</taxon>
        <taxon>Flavobacteriales</taxon>
        <taxon>Flavobacteriaceae</taxon>
        <taxon>Snuella</taxon>
    </lineage>
</organism>
<dbReference type="Gene3D" id="3.10.129.10">
    <property type="entry name" value="Hotdog Thioesterase"/>
    <property type="match status" value="1"/>
</dbReference>
<reference evidence="3" key="1">
    <citation type="submission" date="2020-12" db="EMBL/GenBank/DDBJ databases">
        <title>Snuella sp. nov., isolated from sediment in Incheon.</title>
        <authorList>
            <person name="Kim W."/>
        </authorList>
    </citation>
    <scope>NUCLEOTIDE SEQUENCE</scope>
    <source>
        <strain evidence="3">CAU 1569</strain>
    </source>
</reference>
<dbReference type="PANTHER" id="PTHR31793:SF27">
    <property type="entry name" value="NOVEL THIOESTERASE SUPERFAMILY DOMAIN AND SAPOSIN A-TYPE DOMAIN CONTAINING PROTEIN (0610012H03RIK)"/>
    <property type="match status" value="1"/>
</dbReference>
<dbReference type="GO" id="GO:0047617">
    <property type="term" value="F:fatty acyl-CoA hydrolase activity"/>
    <property type="evidence" value="ECO:0007669"/>
    <property type="project" value="TreeGrafter"/>
</dbReference>
<evidence type="ECO:0000313" key="3">
    <source>
        <dbReference type="EMBL" id="MBJ6368914.1"/>
    </source>
</evidence>
<evidence type="ECO:0000256" key="1">
    <source>
        <dbReference type="ARBA" id="ARBA00005953"/>
    </source>
</evidence>
<dbReference type="InterPro" id="IPR029069">
    <property type="entry name" value="HotDog_dom_sf"/>
</dbReference>
<dbReference type="CDD" id="cd00586">
    <property type="entry name" value="4HBT"/>
    <property type="match status" value="1"/>
</dbReference>
<accession>A0A8J7JD98</accession>